<dbReference type="EMBL" id="BQNB010014753">
    <property type="protein sequence ID" value="GJT31980.1"/>
    <property type="molecule type" value="Genomic_DNA"/>
</dbReference>
<evidence type="ECO:0000313" key="3">
    <source>
        <dbReference type="Proteomes" id="UP001151760"/>
    </source>
</evidence>
<evidence type="ECO:0000256" key="1">
    <source>
        <dbReference type="SAM" id="MobiDB-lite"/>
    </source>
</evidence>
<reference evidence="2" key="1">
    <citation type="journal article" date="2022" name="Int. J. Mol. Sci.">
        <title>Draft Genome of Tanacetum Coccineum: Genomic Comparison of Closely Related Tanacetum-Family Plants.</title>
        <authorList>
            <person name="Yamashiro T."/>
            <person name="Shiraishi A."/>
            <person name="Nakayama K."/>
            <person name="Satake H."/>
        </authorList>
    </citation>
    <scope>NUCLEOTIDE SEQUENCE</scope>
</reference>
<proteinExistence type="predicted"/>
<feature type="compositionally biased region" description="Polar residues" evidence="1">
    <location>
        <begin position="17"/>
        <end position="30"/>
    </location>
</feature>
<feature type="compositionally biased region" description="Basic and acidic residues" evidence="1">
    <location>
        <begin position="1"/>
        <end position="16"/>
    </location>
</feature>
<feature type="region of interest" description="Disordered" evidence="1">
    <location>
        <begin position="1"/>
        <end position="88"/>
    </location>
</feature>
<comment type="caution">
    <text evidence="2">The sequence shown here is derived from an EMBL/GenBank/DDBJ whole genome shotgun (WGS) entry which is preliminary data.</text>
</comment>
<sequence>MLDARTSHDHSQRGISEETNSAGTSQTPESIASEDKDKEVELIDVPSAVKIPEEKDESRATSTNSKPEETLTEPQTENEKDSSLRKNI</sequence>
<dbReference type="Proteomes" id="UP001151760">
    <property type="component" value="Unassembled WGS sequence"/>
</dbReference>
<reference evidence="2" key="2">
    <citation type="submission" date="2022-01" db="EMBL/GenBank/DDBJ databases">
        <authorList>
            <person name="Yamashiro T."/>
            <person name="Shiraishi A."/>
            <person name="Satake H."/>
            <person name="Nakayama K."/>
        </authorList>
    </citation>
    <scope>NUCLEOTIDE SEQUENCE</scope>
</reference>
<protein>
    <submittedName>
        <fullName evidence="2">Uncharacterized protein</fullName>
    </submittedName>
</protein>
<feature type="compositionally biased region" description="Basic and acidic residues" evidence="1">
    <location>
        <begin position="77"/>
        <end position="88"/>
    </location>
</feature>
<accession>A0ABQ5CXY1</accession>
<evidence type="ECO:0000313" key="2">
    <source>
        <dbReference type="EMBL" id="GJT31980.1"/>
    </source>
</evidence>
<organism evidence="2 3">
    <name type="scientific">Tanacetum coccineum</name>
    <dbReference type="NCBI Taxonomy" id="301880"/>
    <lineage>
        <taxon>Eukaryota</taxon>
        <taxon>Viridiplantae</taxon>
        <taxon>Streptophyta</taxon>
        <taxon>Embryophyta</taxon>
        <taxon>Tracheophyta</taxon>
        <taxon>Spermatophyta</taxon>
        <taxon>Magnoliopsida</taxon>
        <taxon>eudicotyledons</taxon>
        <taxon>Gunneridae</taxon>
        <taxon>Pentapetalae</taxon>
        <taxon>asterids</taxon>
        <taxon>campanulids</taxon>
        <taxon>Asterales</taxon>
        <taxon>Asteraceae</taxon>
        <taxon>Asteroideae</taxon>
        <taxon>Anthemideae</taxon>
        <taxon>Anthemidinae</taxon>
        <taxon>Tanacetum</taxon>
    </lineage>
</organism>
<gene>
    <name evidence="2" type="ORF">Tco_0922399</name>
</gene>
<keyword evidence="3" id="KW-1185">Reference proteome</keyword>
<name>A0ABQ5CXY1_9ASTR</name>